<proteinExistence type="predicted"/>
<dbReference type="EMBL" id="JBHSUA010000020">
    <property type="protein sequence ID" value="MFC6397400.1"/>
    <property type="molecule type" value="Genomic_DNA"/>
</dbReference>
<evidence type="ECO:0000313" key="3">
    <source>
        <dbReference type="EMBL" id="MFC6397400.1"/>
    </source>
</evidence>
<feature type="transmembrane region" description="Helical" evidence="1">
    <location>
        <begin position="40"/>
        <end position="60"/>
    </location>
</feature>
<keyword evidence="1" id="KW-0812">Transmembrane</keyword>
<feature type="domain" description="DUF4126" evidence="2">
    <location>
        <begin position="7"/>
        <end position="169"/>
    </location>
</feature>
<dbReference type="RefSeq" id="WP_343885692.1">
    <property type="nucleotide sequence ID" value="NZ_BAAAKI010000010.1"/>
</dbReference>
<feature type="transmembrane region" description="Helical" evidence="1">
    <location>
        <begin position="80"/>
        <end position="111"/>
    </location>
</feature>
<feature type="transmembrane region" description="Helical" evidence="1">
    <location>
        <begin position="157"/>
        <end position="177"/>
    </location>
</feature>
<keyword evidence="4" id="KW-1185">Reference proteome</keyword>
<evidence type="ECO:0000313" key="4">
    <source>
        <dbReference type="Proteomes" id="UP001596266"/>
    </source>
</evidence>
<dbReference type="Pfam" id="PF13548">
    <property type="entry name" value="DUF4126"/>
    <property type="match status" value="1"/>
</dbReference>
<name>A0ABW1X232_9ACTN</name>
<sequence length="196" mass="19999">MELFPMVFATGWASGINAWATVFVLGLLGRFAGTGAIPAGFERTDVLALMGVLALLELVADKIPYLDSAWDAVSTFIRPVAGAVIGALMAGQTGSLTTIALASVGGVTALLSHISKSGLRLAINTSPEPVTNVSASIGNDISVLGVLTLAATHPVPAAIVAGTLLVFGLGLFVLVFAQVKRGYRLARARLGRGVTA</sequence>
<accession>A0ABW1X232</accession>
<protein>
    <submittedName>
        <fullName evidence="3">DUF4126 domain-containing protein</fullName>
    </submittedName>
</protein>
<dbReference type="Proteomes" id="UP001596266">
    <property type="component" value="Unassembled WGS sequence"/>
</dbReference>
<reference evidence="4" key="1">
    <citation type="journal article" date="2019" name="Int. J. Syst. Evol. Microbiol.">
        <title>The Global Catalogue of Microorganisms (GCM) 10K type strain sequencing project: providing services to taxonomists for standard genome sequencing and annotation.</title>
        <authorList>
            <consortium name="The Broad Institute Genomics Platform"/>
            <consortium name="The Broad Institute Genome Sequencing Center for Infectious Disease"/>
            <person name="Wu L."/>
            <person name="Ma J."/>
        </authorList>
    </citation>
    <scope>NUCLEOTIDE SEQUENCE [LARGE SCALE GENOMIC DNA]</scope>
    <source>
        <strain evidence="4">CGMCC 1.15277</strain>
    </source>
</reference>
<feature type="transmembrane region" description="Helical" evidence="1">
    <location>
        <begin position="6"/>
        <end position="28"/>
    </location>
</feature>
<gene>
    <name evidence="3" type="ORF">ACFP57_10470</name>
</gene>
<organism evidence="3 4">
    <name type="scientific">Luteococcus sanguinis</name>
    <dbReference type="NCBI Taxonomy" id="174038"/>
    <lineage>
        <taxon>Bacteria</taxon>
        <taxon>Bacillati</taxon>
        <taxon>Actinomycetota</taxon>
        <taxon>Actinomycetes</taxon>
        <taxon>Propionibacteriales</taxon>
        <taxon>Propionibacteriaceae</taxon>
        <taxon>Luteococcus</taxon>
    </lineage>
</organism>
<comment type="caution">
    <text evidence="3">The sequence shown here is derived from an EMBL/GenBank/DDBJ whole genome shotgun (WGS) entry which is preliminary data.</text>
</comment>
<dbReference type="InterPro" id="IPR025196">
    <property type="entry name" value="DUF4126"/>
</dbReference>
<keyword evidence="1" id="KW-1133">Transmembrane helix</keyword>
<evidence type="ECO:0000259" key="2">
    <source>
        <dbReference type="Pfam" id="PF13548"/>
    </source>
</evidence>
<keyword evidence="1" id="KW-0472">Membrane</keyword>
<evidence type="ECO:0000256" key="1">
    <source>
        <dbReference type="SAM" id="Phobius"/>
    </source>
</evidence>